<name>G0ETB9_CUPNN</name>
<gene>
    <name evidence="2" type="ordered locus">CNE_1c02210</name>
</gene>
<feature type="region of interest" description="Disordered" evidence="1">
    <location>
        <begin position="1"/>
        <end position="46"/>
    </location>
</feature>
<dbReference type="Proteomes" id="UP000006798">
    <property type="component" value="Chromosome 1"/>
</dbReference>
<dbReference type="EMBL" id="CP002877">
    <property type="protein sequence ID" value="AEI75590.1"/>
    <property type="molecule type" value="Genomic_DNA"/>
</dbReference>
<evidence type="ECO:0000313" key="2">
    <source>
        <dbReference type="EMBL" id="AEI75590.1"/>
    </source>
</evidence>
<dbReference type="HOGENOM" id="CLU_3182685_0_0_4"/>
<dbReference type="KEGG" id="cnc:CNE_1c02210"/>
<reference evidence="2 3" key="1">
    <citation type="journal article" date="2011" name="J. Bacteriol.">
        <title>Complete genome sequence of the type strain Cupriavidus necator N-1.</title>
        <authorList>
            <person name="Poehlein A."/>
            <person name="Kusian B."/>
            <person name="Friedrich B."/>
            <person name="Daniel R."/>
            <person name="Bowien B."/>
        </authorList>
    </citation>
    <scope>NUCLEOTIDE SEQUENCE [LARGE SCALE GENOMIC DNA]</scope>
    <source>
        <strain evidence="3">ATCC 43291 / DSM 13513 / CCUG 52238 / LMG 8453 / N-1</strain>
    </source>
</reference>
<proteinExistence type="predicted"/>
<dbReference type="AlphaFoldDB" id="G0ETB9"/>
<sequence>MKLPTPVLAGSGSKGLSQPHGPSVRHPCFIQRGEFKHKPPAGASAN</sequence>
<evidence type="ECO:0000313" key="3">
    <source>
        <dbReference type="Proteomes" id="UP000006798"/>
    </source>
</evidence>
<evidence type="ECO:0000256" key="1">
    <source>
        <dbReference type="SAM" id="MobiDB-lite"/>
    </source>
</evidence>
<organism evidence="2 3">
    <name type="scientific">Cupriavidus necator (strain ATCC 43291 / DSM 13513 / CCUG 52238 / LMG 8453 / N-1)</name>
    <name type="common">Ralstonia eutropha</name>
    <dbReference type="NCBI Taxonomy" id="1042878"/>
    <lineage>
        <taxon>Bacteria</taxon>
        <taxon>Pseudomonadati</taxon>
        <taxon>Pseudomonadota</taxon>
        <taxon>Betaproteobacteria</taxon>
        <taxon>Burkholderiales</taxon>
        <taxon>Burkholderiaceae</taxon>
        <taxon>Cupriavidus</taxon>
    </lineage>
</organism>
<accession>G0ETB9</accession>
<protein>
    <submittedName>
        <fullName evidence="2">Uncharacterized protein</fullName>
    </submittedName>
</protein>